<comment type="subcellular location">
    <subcellularLocation>
        <location evidence="1">Nucleus</location>
    </subcellularLocation>
</comment>
<evidence type="ECO:0000256" key="6">
    <source>
        <dbReference type="SAM" id="Coils"/>
    </source>
</evidence>
<proteinExistence type="predicted"/>
<feature type="coiled-coil region" evidence="6">
    <location>
        <begin position="42"/>
        <end position="69"/>
    </location>
</feature>
<dbReference type="OMA" id="KETCCHI"/>
<dbReference type="PANTHER" id="PTHR38546:SF3">
    <property type="entry name" value="DNA BINDING PROTEIN"/>
    <property type="match status" value="1"/>
</dbReference>
<dbReference type="Proteomes" id="UP000594261">
    <property type="component" value="Chromosome 10"/>
</dbReference>
<dbReference type="Pfam" id="PF23174">
    <property type="entry name" value="bHLH_ILI"/>
    <property type="match status" value="1"/>
</dbReference>
<evidence type="ECO:0000256" key="1">
    <source>
        <dbReference type="ARBA" id="ARBA00004123"/>
    </source>
</evidence>
<dbReference type="GO" id="GO:0040008">
    <property type="term" value="P:regulation of growth"/>
    <property type="evidence" value="ECO:0007669"/>
    <property type="project" value="InterPro"/>
</dbReference>
<dbReference type="InterPro" id="IPR036638">
    <property type="entry name" value="HLH_DNA-bd_sf"/>
</dbReference>
<dbReference type="EnsemblPlants" id="QL10p016274:mrna">
    <property type="protein sequence ID" value="QL10p016274:mrna"/>
    <property type="gene ID" value="QL10p016274"/>
</dbReference>
<keyword evidence="3" id="KW-0805">Transcription regulation</keyword>
<keyword evidence="8" id="KW-1185">Reference proteome</keyword>
<evidence type="ECO:0000256" key="3">
    <source>
        <dbReference type="ARBA" id="ARBA00023015"/>
    </source>
</evidence>
<dbReference type="EMBL" id="LRBV02000010">
    <property type="status" value="NOT_ANNOTATED_CDS"/>
    <property type="molecule type" value="Genomic_DNA"/>
</dbReference>
<dbReference type="Gramene" id="QL10p016274:mrna">
    <property type="protein sequence ID" value="QL10p016274:mrna"/>
    <property type="gene ID" value="QL10p016274"/>
</dbReference>
<accession>A0A7N2MPB7</accession>
<reference evidence="7 8" key="1">
    <citation type="journal article" date="2016" name="G3 (Bethesda)">
        <title>First Draft Assembly and Annotation of the Genome of a California Endemic Oak Quercus lobata Nee (Fagaceae).</title>
        <authorList>
            <person name="Sork V.L."/>
            <person name="Fitz-Gibbon S.T."/>
            <person name="Puiu D."/>
            <person name="Crepeau M."/>
            <person name="Gugger P.F."/>
            <person name="Sherman R."/>
            <person name="Stevens K."/>
            <person name="Langley C.H."/>
            <person name="Pellegrini M."/>
            <person name="Salzberg S.L."/>
        </authorList>
    </citation>
    <scope>NUCLEOTIDE SEQUENCE [LARGE SCALE GENOMIC DNA]</scope>
    <source>
        <strain evidence="7 8">cv. SW786</strain>
    </source>
</reference>
<dbReference type="GO" id="GO:0005634">
    <property type="term" value="C:nucleus"/>
    <property type="evidence" value="ECO:0007669"/>
    <property type="project" value="UniProtKB-SubCell"/>
</dbReference>
<sequence>MSSRRSRNFTNEEIKDLVLKLQSLLPQPNQRLNQTLSASMVLNETCTYIKRLQKEADELSERLSQLLDSVDTTGVDVELIRTLLQQ</sequence>
<dbReference type="AlphaFoldDB" id="A0A7N2MPB7"/>
<dbReference type="SUPFAM" id="SSF47459">
    <property type="entry name" value="HLH, helix-loop-helix DNA-binding domain"/>
    <property type="match status" value="1"/>
</dbReference>
<organism evidence="7 8">
    <name type="scientific">Quercus lobata</name>
    <name type="common">Valley oak</name>
    <dbReference type="NCBI Taxonomy" id="97700"/>
    <lineage>
        <taxon>Eukaryota</taxon>
        <taxon>Viridiplantae</taxon>
        <taxon>Streptophyta</taxon>
        <taxon>Embryophyta</taxon>
        <taxon>Tracheophyta</taxon>
        <taxon>Spermatophyta</taxon>
        <taxon>Magnoliopsida</taxon>
        <taxon>eudicotyledons</taxon>
        <taxon>Gunneridae</taxon>
        <taxon>Pentapetalae</taxon>
        <taxon>rosids</taxon>
        <taxon>fabids</taxon>
        <taxon>Fagales</taxon>
        <taxon>Fagaceae</taxon>
        <taxon>Quercus</taxon>
    </lineage>
</organism>
<name>A0A7N2MPB7_QUELO</name>
<dbReference type="Gene3D" id="4.10.280.10">
    <property type="entry name" value="Helix-loop-helix DNA-binding domain"/>
    <property type="match status" value="1"/>
</dbReference>
<dbReference type="InterPro" id="IPR044172">
    <property type="entry name" value="ILI2-like"/>
</dbReference>
<evidence type="ECO:0000256" key="4">
    <source>
        <dbReference type="ARBA" id="ARBA00023163"/>
    </source>
</evidence>
<dbReference type="GO" id="GO:0046983">
    <property type="term" value="F:protein dimerization activity"/>
    <property type="evidence" value="ECO:0007669"/>
    <property type="project" value="InterPro"/>
</dbReference>
<evidence type="ECO:0000256" key="5">
    <source>
        <dbReference type="ARBA" id="ARBA00023242"/>
    </source>
</evidence>
<keyword evidence="6" id="KW-0175">Coiled coil</keyword>
<protein>
    <submittedName>
        <fullName evidence="7">Uncharacterized protein</fullName>
    </submittedName>
</protein>
<evidence type="ECO:0000256" key="2">
    <source>
        <dbReference type="ARBA" id="ARBA00022604"/>
    </source>
</evidence>
<keyword evidence="5" id="KW-0539">Nucleus</keyword>
<keyword evidence="4" id="KW-0804">Transcription</keyword>
<evidence type="ECO:0000313" key="8">
    <source>
        <dbReference type="Proteomes" id="UP000594261"/>
    </source>
</evidence>
<dbReference type="GO" id="GO:0006355">
    <property type="term" value="P:regulation of DNA-templated transcription"/>
    <property type="evidence" value="ECO:0007669"/>
    <property type="project" value="InterPro"/>
</dbReference>
<reference evidence="7" key="2">
    <citation type="submission" date="2021-01" db="UniProtKB">
        <authorList>
            <consortium name="EnsemblPlants"/>
        </authorList>
    </citation>
    <scope>IDENTIFICATION</scope>
</reference>
<dbReference type="InterPro" id="IPR044293">
    <property type="entry name" value="PRE"/>
</dbReference>
<dbReference type="InParanoid" id="A0A7N2MPB7"/>
<dbReference type="PANTHER" id="PTHR38546">
    <property type="entry name" value="DNA BINDING PROTEIN"/>
    <property type="match status" value="1"/>
</dbReference>
<keyword evidence="2" id="KW-0341">Growth regulation</keyword>
<evidence type="ECO:0000313" key="7">
    <source>
        <dbReference type="EnsemblPlants" id="QL10p016274:mrna"/>
    </source>
</evidence>